<evidence type="ECO:0008006" key="5">
    <source>
        <dbReference type="Google" id="ProtNLM"/>
    </source>
</evidence>
<reference evidence="3 4" key="1">
    <citation type="submission" date="2019-08" db="EMBL/GenBank/DDBJ databases">
        <title>In-depth cultivation of the pig gut microbiome towards novel bacterial diversity and tailored functional studies.</title>
        <authorList>
            <person name="Wylensek D."/>
            <person name="Hitch T.C.A."/>
            <person name="Clavel T."/>
        </authorList>
    </citation>
    <scope>NUCLEOTIDE SEQUENCE [LARGE SCALE GENOMIC DNA]</scope>
    <source>
        <strain evidence="3 4">CA-Schmier-601-WT-1</strain>
    </source>
</reference>
<proteinExistence type="predicted"/>
<evidence type="ECO:0000256" key="2">
    <source>
        <dbReference type="SAM" id="Phobius"/>
    </source>
</evidence>
<feature type="compositionally biased region" description="Polar residues" evidence="1">
    <location>
        <begin position="1"/>
        <end position="10"/>
    </location>
</feature>
<dbReference type="Proteomes" id="UP000469325">
    <property type="component" value="Unassembled WGS sequence"/>
</dbReference>
<organism evidence="3 4">
    <name type="scientific">Olsenella porci</name>
    <dbReference type="NCBI Taxonomy" id="2652279"/>
    <lineage>
        <taxon>Bacteria</taxon>
        <taxon>Bacillati</taxon>
        <taxon>Actinomycetota</taxon>
        <taxon>Coriobacteriia</taxon>
        <taxon>Coriobacteriales</taxon>
        <taxon>Atopobiaceae</taxon>
        <taxon>Olsenella</taxon>
    </lineage>
</organism>
<feature type="region of interest" description="Disordered" evidence="1">
    <location>
        <begin position="111"/>
        <end position="139"/>
    </location>
</feature>
<feature type="compositionally biased region" description="Polar residues" evidence="1">
    <location>
        <begin position="116"/>
        <end position="131"/>
    </location>
</feature>
<comment type="caution">
    <text evidence="3">The sequence shown here is derived from an EMBL/GenBank/DDBJ whole genome shotgun (WGS) entry which is preliminary data.</text>
</comment>
<dbReference type="AlphaFoldDB" id="A0A6N7XAT6"/>
<keyword evidence="2" id="KW-1133">Transmembrane helix</keyword>
<sequence length="372" mass="39300">MALSSNSGRNGRQPHDVRRFGSTNERDYTRNRPGRDLKGHSHQSTRRDGKYRSDHNYRTLTGHDTGYSLSGKRRGRSPLGGGGQRRELILAVVAIVALVVLILGISSCARGCSKGSDVTSDSVAASGTGNEADSRVSAGASSELTQKFTTALDSNEKLAKIARSAGDYSDKRLPELALLEPDAISFVASQPNASTKASSYDDEVKQGTYPQLLDWDSRWGNVSYAGSVLAVTGSGPTSLSIAYMGLTGKSDKTPADIASASTSAGYATDSDPFTSDDLFSKGTADLGLTCTGYTPSSDNLYSILSEGGSVVVVKLKKDFDSPYEHWAVVTALNDDNSVTLCDPTSKQASSHTWAMGTIAGNSEGFYALSVSQ</sequence>
<dbReference type="RefSeq" id="WP_154435030.1">
    <property type="nucleotide sequence ID" value="NZ_VUNC01000004.1"/>
</dbReference>
<protein>
    <recommendedName>
        <fullName evidence="5">Peptidase C39-like domain-containing protein</fullName>
    </recommendedName>
</protein>
<feature type="region of interest" description="Disordered" evidence="1">
    <location>
        <begin position="1"/>
        <end position="82"/>
    </location>
</feature>
<keyword evidence="4" id="KW-1185">Reference proteome</keyword>
<evidence type="ECO:0000313" key="3">
    <source>
        <dbReference type="EMBL" id="MST72662.1"/>
    </source>
</evidence>
<name>A0A6N7XAT6_9ACTN</name>
<keyword evidence="2" id="KW-0812">Transmembrane</keyword>
<dbReference type="EMBL" id="VUNC01000004">
    <property type="protein sequence ID" value="MST72662.1"/>
    <property type="molecule type" value="Genomic_DNA"/>
</dbReference>
<evidence type="ECO:0000313" key="4">
    <source>
        <dbReference type="Proteomes" id="UP000469325"/>
    </source>
</evidence>
<accession>A0A6N7XAT6</accession>
<feature type="transmembrane region" description="Helical" evidence="2">
    <location>
        <begin position="88"/>
        <end position="106"/>
    </location>
</feature>
<feature type="compositionally biased region" description="Basic and acidic residues" evidence="1">
    <location>
        <begin position="13"/>
        <end position="57"/>
    </location>
</feature>
<evidence type="ECO:0000256" key="1">
    <source>
        <dbReference type="SAM" id="MobiDB-lite"/>
    </source>
</evidence>
<keyword evidence="2" id="KW-0472">Membrane</keyword>
<gene>
    <name evidence="3" type="ORF">FYJ68_06030</name>
</gene>